<dbReference type="AlphaFoldDB" id="A0A7W3LS17"/>
<dbReference type="Gene3D" id="3.20.20.140">
    <property type="entry name" value="Metal-dependent hydrolases"/>
    <property type="match status" value="1"/>
</dbReference>
<dbReference type="EMBL" id="JACJIA010000006">
    <property type="protein sequence ID" value="MBA8953145.1"/>
    <property type="molecule type" value="Genomic_DNA"/>
</dbReference>
<dbReference type="NCBIfam" id="TIGR00221">
    <property type="entry name" value="nagA"/>
    <property type="match status" value="1"/>
</dbReference>
<dbReference type="InterPro" id="IPR006680">
    <property type="entry name" value="Amidohydro-rel"/>
</dbReference>
<protein>
    <recommendedName>
        <fullName evidence="3">N-acetylglucosamine-6-phosphate deacetylase</fullName>
        <ecNumber evidence="2">3.5.1.25</ecNumber>
    </recommendedName>
</protein>
<feature type="binding site" evidence="11">
    <location>
        <position position="198"/>
    </location>
    <ligand>
        <name>Zn(2+)</name>
        <dbReference type="ChEBI" id="CHEBI:29105"/>
    </ligand>
</feature>
<gene>
    <name evidence="13" type="ORF">HNR61_004795</name>
</gene>
<evidence type="ECO:0000313" key="14">
    <source>
        <dbReference type="Proteomes" id="UP000572680"/>
    </source>
</evidence>
<dbReference type="PIRSF" id="PIRSF038994">
    <property type="entry name" value="NagA"/>
    <property type="match status" value="1"/>
</dbReference>
<proteinExistence type="inferred from homology"/>
<evidence type="ECO:0000259" key="12">
    <source>
        <dbReference type="Pfam" id="PF01979"/>
    </source>
</evidence>
<evidence type="ECO:0000256" key="8">
    <source>
        <dbReference type="ARBA" id="ARBA00060590"/>
    </source>
</evidence>
<reference evidence="13 14" key="1">
    <citation type="submission" date="2020-08" db="EMBL/GenBank/DDBJ databases">
        <title>Genomic Encyclopedia of Type Strains, Phase IV (KMG-IV): sequencing the most valuable type-strain genomes for metagenomic binning, comparative biology and taxonomic classification.</title>
        <authorList>
            <person name="Goeker M."/>
        </authorList>
    </citation>
    <scope>NUCLEOTIDE SEQUENCE [LARGE SCALE GENOMIC DNA]</scope>
    <source>
        <strain evidence="13 14">DSM 44197</strain>
    </source>
</reference>
<evidence type="ECO:0000256" key="6">
    <source>
        <dbReference type="ARBA" id="ARBA00023277"/>
    </source>
</evidence>
<dbReference type="EC" id="3.5.1.25" evidence="2"/>
<dbReference type="GO" id="GO:0046872">
    <property type="term" value="F:metal ion binding"/>
    <property type="evidence" value="ECO:0007669"/>
    <property type="project" value="UniProtKB-KW"/>
</dbReference>
<dbReference type="GO" id="GO:0008448">
    <property type="term" value="F:N-acetylglucosamine-6-phosphate deacetylase activity"/>
    <property type="evidence" value="ECO:0007669"/>
    <property type="project" value="UniProtKB-EC"/>
</dbReference>
<evidence type="ECO:0000313" key="13">
    <source>
        <dbReference type="EMBL" id="MBA8953145.1"/>
    </source>
</evidence>
<sequence length="400" mass="41639">MVMILANARVVTPDRLLDPGWVTLDGHRISAVGDGEPPRSADTEVHDLGSDYVLPGFVDLHMHGGDGAQVTTEDPQEILRAITFHRRHGTTRTLVSLVTSPVEEMAAAARTVATLMRSPDPLHRSIAGIHLEGPFLNPNHRGAHHNDYVLAPDVNALRHLLASGDGAVRTVTLAPELDGGMDLVREVVASGAVVAIGHTDASYDEAHQAFEAGASMATHLFNAMRPFHHRDPGPAGAALTHDNVTCELINDGVHLHSATTRLAFAAAGAERIALVTDATPAAGVNDGRFNLGPLPVLARDGKVTLLDGITNAGSTLTMDRALRHAVQCVGIPITQAAVAAATTPARMLGLGERAGSIEPGKDADLVVLTDDLRVRTVIADGAVVHGTLATSADVAPGGAA</sequence>
<evidence type="ECO:0000256" key="1">
    <source>
        <dbReference type="ARBA" id="ARBA00010716"/>
    </source>
</evidence>
<feature type="binding site" evidence="11">
    <location>
        <position position="132"/>
    </location>
    <ligand>
        <name>Zn(2+)</name>
        <dbReference type="ChEBI" id="CHEBI:29105"/>
    </ligand>
</feature>
<dbReference type="SUPFAM" id="SSF51556">
    <property type="entry name" value="Metallo-dependent hydrolases"/>
    <property type="match status" value="1"/>
</dbReference>
<dbReference type="Pfam" id="PF01979">
    <property type="entry name" value="Amidohydro_1"/>
    <property type="match status" value="1"/>
</dbReference>
<dbReference type="RefSeq" id="WP_182845369.1">
    <property type="nucleotide sequence ID" value="NZ_BAAALP010000063.1"/>
</dbReference>
<accession>A0A7W3LS17</accession>
<feature type="active site" description="Proton donor/acceptor" evidence="10">
    <location>
        <position position="277"/>
    </location>
</feature>
<evidence type="ECO:0000256" key="7">
    <source>
        <dbReference type="ARBA" id="ARBA00047647"/>
    </source>
</evidence>
<dbReference type="InterPro" id="IPR011059">
    <property type="entry name" value="Metal-dep_hydrolase_composite"/>
</dbReference>
<evidence type="ECO:0000256" key="5">
    <source>
        <dbReference type="ARBA" id="ARBA00022801"/>
    </source>
</evidence>
<keyword evidence="5 9" id="KW-0378">Hydrolase</keyword>
<evidence type="ECO:0000256" key="10">
    <source>
        <dbReference type="PIRSR" id="PIRSR038994-1"/>
    </source>
</evidence>
<dbReference type="InterPro" id="IPR032466">
    <property type="entry name" value="Metal_Hydrolase"/>
</dbReference>
<comment type="cofactor">
    <cofactor evidence="11">
        <name>a divalent metal cation</name>
        <dbReference type="ChEBI" id="CHEBI:60240"/>
    </cofactor>
    <text evidence="11">Binds 1 divalent metal cation per subunit.</text>
</comment>
<comment type="caution">
    <text evidence="13">The sequence shown here is derived from an EMBL/GenBank/DDBJ whole genome shotgun (WGS) entry which is preliminary data.</text>
</comment>
<dbReference type="InterPro" id="IPR003764">
    <property type="entry name" value="GlcNAc_6-P_deAcase"/>
</dbReference>
<dbReference type="Gene3D" id="2.30.40.10">
    <property type="entry name" value="Urease, subunit C, domain 1"/>
    <property type="match status" value="1"/>
</dbReference>
<dbReference type="GO" id="GO:0006046">
    <property type="term" value="P:N-acetylglucosamine catabolic process"/>
    <property type="evidence" value="ECO:0007669"/>
    <property type="project" value="TreeGrafter"/>
</dbReference>
<keyword evidence="14" id="KW-1185">Reference proteome</keyword>
<feature type="domain" description="Amidohydrolase-related" evidence="12">
    <location>
        <begin position="52"/>
        <end position="384"/>
    </location>
</feature>
<dbReference type="FunFam" id="3.20.20.140:FF:000004">
    <property type="entry name" value="N-acetylglucosamine-6-phosphate deacetylase"/>
    <property type="match status" value="1"/>
</dbReference>
<name>A0A7W3LS17_ACTNM</name>
<comment type="pathway">
    <text evidence="8">Amino-sugar metabolism; N-acetylneuraminate degradation; D-fructose 6-phosphate from N-acetylneuraminate: step 4/5.</text>
</comment>
<feature type="binding site" evidence="11">
    <location>
        <position position="219"/>
    </location>
    <ligand>
        <name>Zn(2+)</name>
        <dbReference type="ChEBI" id="CHEBI:29105"/>
    </ligand>
</feature>
<evidence type="ECO:0000256" key="11">
    <source>
        <dbReference type="PIRSR" id="PIRSR038994-3"/>
    </source>
</evidence>
<evidence type="ECO:0000256" key="3">
    <source>
        <dbReference type="ARBA" id="ARBA00018029"/>
    </source>
</evidence>
<keyword evidence="4 11" id="KW-0479">Metal-binding</keyword>
<comment type="similarity">
    <text evidence="1 9">Belongs to the metallo-dependent hydrolases superfamily. NagA family.</text>
</comment>
<evidence type="ECO:0000256" key="2">
    <source>
        <dbReference type="ARBA" id="ARBA00011899"/>
    </source>
</evidence>
<dbReference type="Proteomes" id="UP000572680">
    <property type="component" value="Unassembled WGS sequence"/>
</dbReference>
<organism evidence="13 14">
    <name type="scientific">Actinomadura namibiensis</name>
    <dbReference type="NCBI Taxonomy" id="182080"/>
    <lineage>
        <taxon>Bacteria</taxon>
        <taxon>Bacillati</taxon>
        <taxon>Actinomycetota</taxon>
        <taxon>Actinomycetes</taxon>
        <taxon>Streptosporangiales</taxon>
        <taxon>Thermomonosporaceae</taxon>
        <taxon>Actinomadura</taxon>
    </lineage>
</organism>
<dbReference type="PANTHER" id="PTHR11113">
    <property type="entry name" value="N-ACETYLGLUCOSAMINE-6-PHOSPHATE DEACETYLASE"/>
    <property type="match status" value="1"/>
</dbReference>
<dbReference type="PANTHER" id="PTHR11113:SF14">
    <property type="entry name" value="N-ACETYLGLUCOSAMINE-6-PHOSPHATE DEACETYLASE"/>
    <property type="match status" value="1"/>
</dbReference>
<comment type="catalytic activity">
    <reaction evidence="7">
        <text>N-acetyl-D-glucosamine 6-phosphate + H2O = D-glucosamine 6-phosphate + acetate</text>
        <dbReference type="Rhea" id="RHEA:22936"/>
        <dbReference type="ChEBI" id="CHEBI:15377"/>
        <dbReference type="ChEBI" id="CHEBI:30089"/>
        <dbReference type="ChEBI" id="CHEBI:57513"/>
        <dbReference type="ChEBI" id="CHEBI:58725"/>
        <dbReference type="EC" id="3.5.1.25"/>
    </reaction>
</comment>
<keyword evidence="6 9" id="KW-0119">Carbohydrate metabolism</keyword>
<evidence type="ECO:0000256" key="4">
    <source>
        <dbReference type="ARBA" id="ARBA00022723"/>
    </source>
</evidence>
<dbReference type="CDD" id="cd00854">
    <property type="entry name" value="NagA"/>
    <property type="match status" value="1"/>
</dbReference>
<dbReference type="SUPFAM" id="SSF51338">
    <property type="entry name" value="Composite domain of metallo-dependent hydrolases"/>
    <property type="match status" value="1"/>
</dbReference>
<evidence type="ECO:0000256" key="9">
    <source>
        <dbReference type="PIRNR" id="PIRNR038994"/>
    </source>
</evidence>